<dbReference type="OrthoDB" id="9788263at2"/>
<dbReference type="PROSITE" id="PS51462">
    <property type="entry name" value="NUDIX"/>
    <property type="match status" value="1"/>
</dbReference>
<dbReference type="GO" id="GO:0046872">
    <property type="term" value="F:metal ion binding"/>
    <property type="evidence" value="ECO:0007669"/>
    <property type="project" value="UniProtKB-KW"/>
</dbReference>
<feature type="domain" description="Nudix hydrolase" evidence="7">
    <location>
        <begin position="3"/>
        <end position="229"/>
    </location>
</feature>
<evidence type="ECO:0000256" key="1">
    <source>
        <dbReference type="ARBA" id="ARBA00001936"/>
    </source>
</evidence>
<reference evidence="9" key="1">
    <citation type="submission" date="2017-04" db="EMBL/GenBank/DDBJ databases">
        <authorList>
            <person name="Varghese N."/>
            <person name="Submissions S."/>
        </authorList>
    </citation>
    <scope>NUCLEOTIDE SEQUENCE [LARGE SCALE GENOMIC DNA]</scope>
    <source>
        <strain evidence="9">DSM 9293</strain>
    </source>
</reference>
<sequence>MAVIGRASTVIVYRHTLNGYEVLMTKRSSHVTSFPGYWVFPGGKESAEDRLIAATLHKAVQMDLFIDQEEFQQSMGDYFLKSIGVIPTQEKPKSFQSLEWLSLLVTGLRELWEETGLAYSLPWLTDGVRHAVQSALLEGESLHQLMARYHYGLDVQAFTAIGRITTPNFGEQVRRFDTAFFLARDLHQSPRLTASEVTQVEWVGPQAALTRFNGLLAIPTRYILMQLAQRWRGES</sequence>
<evidence type="ECO:0000256" key="2">
    <source>
        <dbReference type="ARBA" id="ARBA00001946"/>
    </source>
</evidence>
<comment type="cofactor">
    <cofactor evidence="2">
        <name>Mg(2+)</name>
        <dbReference type="ChEBI" id="CHEBI:18420"/>
    </cofactor>
</comment>
<dbReference type="Gene3D" id="3.90.79.10">
    <property type="entry name" value="Nucleoside Triphosphate Pyrophosphohydrolase"/>
    <property type="match status" value="1"/>
</dbReference>
<evidence type="ECO:0000313" key="8">
    <source>
        <dbReference type="EMBL" id="SMC04998.1"/>
    </source>
</evidence>
<gene>
    <name evidence="8" type="ORF">SAMN00768000_1965</name>
</gene>
<keyword evidence="3" id="KW-0479">Metal-binding</keyword>
<dbReference type="EMBL" id="FWWY01000001">
    <property type="protein sequence ID" value="SMC04998.1"/>
    <property type="molecule type" value="Genomic_DNA"/>
</dbReference>
<evidence type="ECO:0000256" key="5">
    <source>
        <dbReference type="ARBA" id="ARBA00022842"/>
    </source>
</evidence>
<evidence type="ECO:0000256" key="3">
    <source>
        <dbReference type="ARBA" id="ARBA00022723"/>
    </source>
</evidence>
<evidence type="ECO:0000256" key="4">
    <source>
        <dbReference type="ARBA" id="ARBA00022801"/>
    </source>
</evidence>
<dbReference type="STRING" id="28034.BFX07_15210"/>
<dbReference type="RefSeq" id="WP_084661431.1">
    <property type="nucleotide sequence ID" value="NZ_FWWY01000001.1"/>
</dbReference>
<dbReference type="GO" id="GO:0016818">
    <property type="term" value="F:hydrolase activity, acting on acid anhydrides, in phosphorus-containing anhydrides"/>
    <property type="evidence" value="ECO:0007669"/>
    <property type="project" value="InterPro"/>
</dbReference>
<protein>
    <recommendedName>
        <fullName evidence="7">Nudix hydrolase domain-containing protein</fullName>
    </recommendedName>
</protein>
<evidence type="ECO:0000256" key="6">
    <source>
        <dbReference type="ARBA" id="ARBA00023211"/>
    </source>
</evidence>
<proteinExistence type="predicted"/>
<dbReference type="InterPro" id="IPR015797">
    <property type="entry name" value="NUDIX_hydrolase-like_dom_sf"/>
</dbReference>
<dbReference type="AlphaFoldDB" id="A0A1W1WFC1"/>
<dbReference type="Proteomes" id="UP000192660">
    <property type="component" value="Unassembled WGS sequence"/>
</dbReference>
<accession>A0A1W1WFC1</accession>
<keyword evidence="9" id="KW-1185">Reference proteome</keyword>
<keyword evidence="6" id="KW-0464">Manganese</keyword>
<dbReference type="InterPro" id="IPR000086">
    <property type="entry name" value="NUDIX_hydrolase_dom"/>
</dbReference>
<keyword evidence="4" id="KW-0378">Hydrolase</keyword>
<name>A0A1W1WFC1_SULTA</name>
<evidence type="ECO:0000313" key="9">
    <source>
        <dbReference type="Proteomes" id="UP000192660"/>
    </source>
</evidence>
<dbReference type="SUPFAM" id="SSF55811">
    <property type="entry name" value="Nudix"/>
    <property type="match status" value="1"/>
</dbReference>
<dbReference type="PANTHER" id="PTHR12318:SF0">
    <property type="entry name" value="ACYL-COENZYME A DIPHOSPHATASE NUDT19"/>
    <property type="match status" value="1"/>
</dbReference>
<evidence type="ECO:0000259" key="7">
    <source>
        <dbReference type="PROSITE" id="PS51462"/>
    </source>
</evidence>
<keyword evidence="5" id="KW-0460">Magnesium</keyword>
<comment type="cofactor">
    <cofactor evidence="1">
        <name>Mn(2+)</name>
        <dbReference type="ChEBI" id="CHEBI:29035"/>
    </cofactor>
</comment>
<dbReference type="PANTHER" id="PTHR12318">
    <property type="entry name" value="TESTOSTERONE-REGULATED PROTEIN RP2"/>
    <property type="match status" value="1"/>
</dbReference>
<organism evidence="8 9">
    <name type="scientific">Sulfobacillus thermosulfidooxidans (strain DSM 9293 / VKM B-1269 / AT-1)</name>
    <dbReference type="NCBI Taxonomy" id="929705"/>
    <lineage>
        <taxon>Bacteria</taxon>
        <taxon>Bacillati</taxon>
        <taxon>Bacillota</taxon>
        <taxon>Clostridia</taxon>
        <taxon>Eubacteriales</taxon>
        <taxon>Clostridiales Family XVII. Incertae Sedis</taxon>
        <taxon>Sulfobacillus</taxon>
    </lineage>
</organism>
<dbReference type="InterPro" id="IPR039121">
    <property type="entry name" value="NUDT19"/>
</dbReference>